<evidence type="ECO:0000259" key="9">
    <source>
        <dbReference type="PROSITE" id="PS51084"/>
    </source>
</evidence>
<dbReference type="Gene3D" id="3.30.428.10">
    <property type="entry name" value="HIT-like"/>
    <property type="match status" value="1"/>
</dbReference>
<comment type="similarity">
    <text evidence="4">Belongs to the HINT family.</text>
</comment>
<dbReference type="PANTHER" id="PTHR12486:SF5">
    <property type="entry name" value="ADENOSINE 5'-MONOPHOSPHORAMIDASE HINT3"/>
    <property type="match status" value="1"/>
</dbReference>
<comment type="catalytic activity">
    <reaction evidence="3">
        <text>adenosine 5'-phosphoramidate + H2O = NH4(+) + AMP</text>
        <dbReference type="Rhea" id="RHEA:67916"/>
        <dbReference type="ChEBI" id="CHEBI:15377"/>
        <dbReference type="ChEBI" id="CHEBI:28938"/>
        <dbReference type="ChEBI" id="CHEBI:57890"/>
        <dbReference type="ChEBI" id="CHEBI:456215"/>
    </reaction>
</comment>
<dbReference type="SUPFAM" id="SSF54197">
    <property type="entry name" value="HIT-like"/>
    <property type="match status" value="1"/>
</dbReference>
<dbReference type="PROSITE" id="PS51084">
    <property type="entry name" value="HIT_2"/>
    <property type="match status" value="1"/>
</dbReference>
<evidence type="ECO:0000256" key="1">
    <source>
        <dbReference type="ARBA" id="ARBA00022741"/>
    </source>
</evidence>
<evidence type="ECO:0000256" key="5">
    <source>
        <dbReference type="ARBA" id="ARBA00039802"/>
    </source>
</evidence>
<sequence length="215" mass="24373">MKLLSKKSEHENPRDNPFEPSTRCRGKGLESRDCGKLREETRKLGHNYGAGGLIGRISLDLLFTDERCVIIRDIKPKTPHHFLAVSKAHINKPTDLTAADIPLLIDMEKTGREYLRAELKAKGQADTVEDMLRVGFHWPPLVTVNHLHMHIIYPISELGFFSRHLTFRPGKVFRPTSEVIEELRKDANIPDPLRVQENPAKDDEPEALPAHAVAN</sequence>
<feature type="domain" description="HIT" evidence="9">
    <location>
        <begin position="48"/>
        <end position="161"/>
    </location>
</feature>
<protein>
    <recommendedName>
        <fullName evidence="5">Adenosine 5'-monophosphoramidase HINT3</fullName>
    </recommendedName>
    <alternativeName>
        <fullName evidence="6">Histidine triad nucleotide-binding protein 3</fullName>
    </alternativeName>
</protein>
<dbReference type="Proteomes" id="UP000230423">
    <property type="component" value="Unassembled WGS sequence"/>
</dbReference>
<evidence type="ECO:0000256" key="3">
    <source>
        <dbReference type="ARBA" id="ARBA00024472"/>
    </source>
</evidence>
<evidence type="ECO:0000313" key="11">
    <source>
        <dbReference type="Proteomes" id="UP000230423"/>
    </source>
</evidence>
<dbReference type="EMBL" id="KZ345461">
    <property type="protein sequence ID" value="PIO73417.1"/>
    <property type="molecule type" value="Genomic_DNA"/>
</dbReference>
<proteinExistence type="inferred from homology"/>
<accession>A0A2G9UT63</accession>
<dbReference type="InterPro" id="IPR036265">
    <property type="entry name" value="HIT-like_sf"/>
</dbReference>
<dbReference type="GO" id="GO:0000166">
    <property type="term" value="F:nucleotide binding"/>
    <property type="evidence" value="ECO:0007669"/>
    <property type="project" value="UniProtKB-KW"/>
</dbReference>
<keyword evidence="2" id="KW-0378">Hydrolase</keyword>
<dbReference type="AlphaFoldDB" id="A0A2G9UT63"/>
<dbReference type="InterPro" id="IPR011146">
    <property type="entry name" value="HIT-like"/>
</dbReference>
<evidence type="ECO:0000256" key="8">
    <source>
        <dbReference type="SAM" id="MobiDB-lite"/>
    </source>
</evidence>
<dbReference type="Pfam" id="PF11969">
    <property type="entry name" value="DcpS_C"/>
    <property type="match status" value="1"/>
</dbReference>
<evidence type="ECO:0000313" key="10">
    <source>
        <dbReference type="EMBL" id="PIO73417.1"/>
    </source>
</evidence>
<keyword evidence="11" id="KW-1185">Reference proteome</keyword>
<gene>
    <name evidence="10" type="ORF">TELCIR_04608</name>
</gene>
<dbReference type="OrthoDB" id="1915375at2759"/>
<dbReference type="GO" id="GO:0016787">
    <property type="term" value="F:hydrolase activity"/>
    <property type="evidence" value="ECO:0007669"/>
    <property type="project" value="UniProtKB-KW"/>
</dbReference>
<evidence type="ECO:0000256" key="4">
    <source>
        <dbReference type="ARBA" id="ARBA00025764"/>
    </source>
</evidence>
<evidence type="ECO:0000256" key="7">
    <source>
        <dbReference type="PROSITE-ProRule" id="PRU00464"/>
    </source>
</evidence>
<feature type="compositionally biased region" description="Basic and acidic residues" evidence="8">
    <location>
        <begin position="1"/>
        <end position="17"/>
    </location>
</feature>
<feature type="region of interest" description="Disordered" evidence="8">
    <location>
        <begin position="1"/>
        <end position="32"/>
    </location>
</feature>
<feature type="region of interest" description="Disordered" evidence="8">
    <location>
        <begin position="188"/>
        <end position="215"/>
    </location>
</feature>
<name>A0A2G9UT63_TELCI</name>
<organism evidence="10 11">
    <name type="scientific">Teladorsagia circumcincta</name>
    <name type="common">Brown stomach worm</name>
    <name type="synonym">Ostertagia circumcincta</name>
    <dbReference type="NCBI Taxonomy" id="45464"/>
    <lineage>
        <taxon>Eukaryota</taxon>
        <taxon>Metazoa</taxon>
        <taxon>Ecdysozoa</taxon>
        <taxon>Nematoda</taxon>
        <taxon>Chromadorea</taxon>
        <taxon>Rhabditida</taxon>
        <taxon>Rhabditina</taxon>
        <taxon>Rhabditomorpha</taxon>
        <taxon>Strongyloidea</taxon>
        <taxon>Trichostrongylidae</taxon>
        <taxon>Teladorsagia</taxon>
    </lineage>
</organism>
<evidence type="ECO:0000256" key="2">
    <source>
        <dbReference type="ARBA" id="ARBA00022801"/>
    </source>
</evidence>
<dbReference type="PANTHER" id="PTHR12486">
    <property type="entry name" value="APRATAXIN-RELATED"/>
    <property type="match status" value="1"/>
</dbReference>
<keyword evidence="1" id="KW-0547">Nucleotide-binding</keyword>
<evidence type="ECO:0000256" key="6">
    <source>
        <dbReference type="ARBA" id="ARBA00042361"/>
    </source>
</evidence>
<reference evidence="10 11" key="1">
    <citation type="submission" date="2015-09" db="EMBL/GenBank/DDBJ databases">
        <title>Draft genome of the parasitic nematode Teladorsagia circumcincta isolate WARC Sus (inbred).</title>
        <authorList>
            <person name="Mitreva M."/>
        </authorList>
    </citation>
    <scope>NUCLEOTIDE SEQUENCE [LARGE SCALE GENOMIC DNA]</scope>
    <source>
        <strain evidence="10 11">S</strain>
    </source>
</reference>
<feature type="short sequence motif" description="Histidine triad motif" evidence="7">
    <location>
        <begin position="146"/>
        <end position="150"/>
    </location>
</feature>